<protein>
    <submittedName>
        <fullName evidence="2">Palmitoyl-acyl carrier protein thioesterase, chloroplastic</fullName>
    </submittedName>
</protein>
<dbReference type="Proteomes" id="UP000257109">
    <property type="component" value="Unassembled WGS sequence"/>
</dbReference>
<evidence type="ECO:0000259" key="1">
    <source>
        <dbReference type="Pfam" id="PF20791"/>
    </source>
</evidence>
<feature type="non-terminal residue" evidence="2">
    <location>
        <position position="1"/>
    </location>
</feature>
<sequence length="128" mass="15118">MPEEVRQELAPFYFNRLAIAREEIDRQKIHKLTDATNESFRFGVTSMPREALEDYKMRSMTLEFRRECTQSDLLESMSSPSSSVIGVSNNNSVNRKPDLQYIHLLRLQHNKAELVRARTEWHLKQNHK</sequence>
<accession>A0A371FA23</accession>
<dbReference type="OrthoDB" id="1724019at2759"/>
<feature type="domain" description="Acyl-ACP thioesterase-like C-terminal" evidence="1">
    <location>
        <begin position="46"/>
        <end position="122"/>
    </location>
</feature>
<dbReference type="Gene3D" id="3.10.129.10">
    <property type="entry name" value="Hotdog Thioesterase"/>
    <property type="match status" value="1"/>
</dbReference>
<evidence type="ECO:0000313" key="3">
    <source>
        <dbReference type="Proteomes" id="UP000257109"/>
    </source>
</evidence>
<dbReference type="PANTHER" id="PTHR31727:SF5">
    <property type="entry name" value="ACYL-[ACYL-CARRIER-PROTEIN] HYDROLASE"/>
    <property type="match status" value="1"/>
</dbReference>
<dbReference type="PANTHER" id="PTHR31727">
    <property type="entry name" value="OLEOYL-ACYL CARRIER PROTEIN THIOESTERASE 1, CHLOROPLASTIC"/>
    <property type="match status" value="1"/>
</dbReference>
<dbReference type="InterPro" id="IPR045023">
    <property type="entry name" value="FATA/B"/>
</dbReference>
<reference evidence="2" key="1">
    <citation type="submission" date="2018-05" db="EMBL/GenBank/DDBJ databases">
        <title>Draft genome of Mucuna pruriens seed.</title>
        <authorList>
            <person name="Nnadi N.E."/>
            <person name="Vos R."/>
            <person name="Hasami M.H."/>
            <person name="Devisetty U.K."/>
            <person name="Aguiy J.C."/>
        </authorList>
    </citation>
    <scope>NUCLEOTIDE SEQUENCE [LARGE SCALE GENOMIC DNA]</scope>
    <source>
        <strain evidence="2">JCA_2017</strain>
    </source>
</reference>
<comment type="caution">
    <text evidence="2">The sequence shown here is derived from an EMBL/GenBank/DDBJ whole genome shotgun (WGS) entry which is preliminary data.</text>
</comment>
<proteinExistence type="predicted"/>
<keyword evidence="3" id="KW-1185">Reference proteome</keyword>
<dbReference type="InterPro" id="IPR049427">
    <property type="entry name" value="Acyl-ACP_TE_C"/>
</dbReference>
<gene>
    <name evidence="2" type="primary">FATB</name>
    <name evidence="2" type="ORF">CR513_45019</name>
</gene>
<dbReference type="EMBL" id="QJKJ01009932">
    <property type="protein sequence ID" value="RDX75138.1"/>
    <property type="molecule type" value="Genomic_DNA"/>
</dbReference>
<dbReference type="STRING" id="157652.A0A371FA23"/>
<name>A0A371FA23_MUCPR</name>
<dbReference type="GO" id="GO:0016297">
    <property type="term" value="F:fatty acyl-[ACP] hydrolase activity"/>
    <property type="evidence" value="ECO:0007669"/>
    <property type="project" value="InterPro"/>
</dbReference>
<dbReference type="AlphaFoldDB" id="A0A371FA23"/>
<dbReference type="GO" id="GO:0000036">
    <property type="term" value="F:acyl carrier activity"/>
    <property type="evidence" value="ECO:0007669"/>
    <property type="project" value="TreeGrafter"/>
</dbReference>
<evidence type="ECO:0000313" key="2">
    <source>
        <dbReference type="EMBL" id="RDX75138.1"/>
    </source>
</evidence>
<dbReference type="Pfam" id="PF20791">
    <property type="entry name" value="Acyl-ACP_TE_C"/>
    <property type="match status" value="1"/>
</dbReference>
<organism evidence="2 3">
    <name type="scientific">Mucuna pruriens</name>
    <name type="common">Velvet bean</name>
    <name type="synonym">Dolichos pruriens</name>
    <dbReference type="NCBI Taxonomy" id="157652"/>
    <lineage>
        <taxon>Eukaryota</taxon>
        <taxon>Viridiplantae</taxon>
        <taxon>Streptophyta</taxon>
        <taxon>Embryophyta</taxon>
        <taxon>Tracheophyta</taxon>
        <taxon>Spermatophyta</taxon>
        <taxon>Magnoliopsida</taxon>
        <taxon>eudicotyledons</taxon>
        <taxon>Gunneridae</taxon>
        <taxon>Pentapetalae</taxon>
        <taxon>rosids</taxon>
        <taxon>fabids</taxon>
        <taxon>Fabales</taxon>
        <taxon>Fabaceae</taxon>
        <taxon>Papilionoideae</taxon>
        <taxon>50 kb inversion clade</taxon>
        <taxon>NPAAA clade</taxon>
        <taxon>indigoferoid/millettioid clade</taxon>
        <taxon>Phaseoleae</taxon>
        <taxon>Mucuna</taxon>
    </lineage>
</organism>